<dbReference type="GO" id="GO:0016579">
    <property type="term" value="P:protein deubiquitination"/>
    <property type="evidence" value="ECO:0007669"/>
    <property type="project" value="InterPro"/>
</dbReference>
<dbReference type="InterPro" id="IPR006865">
    <property type="entry name" value="DUF629"/>
</dbReference>
<dbReference type="Gene3D" id="3.90.70.10">
    <property type="entry name" value="Cysteine proteinases"/>
    <property type="match status" value="1"/>
</dbReference>
<dbReference type="InterPro" id="IPR006866">
    <property type="entry name" value="DUF627_N"/>
</dbReference>
<dbReference type="AlphaFoldDB" id="A0A6D2J0N5"/>
<dbReference type="PROSITE" id="PS00028">
    <property type="entry name" value="ZINC_FINGER_C2H2_1"/>
    <property type="match status" value="1"/>
</dbReference>
<evidence type="ECO:0000313" key="5">
    <source>
        <dbReference type="EMBL" id="CAA7030912.1"/>
    </source>
</evidence>
<dbReference type="Pfam" id="PF04781">
    <property type="entry name" value="DUF627"/>
    <property type="match status" value="1"/>
</dbReference>
<evidence type="ECO:0000313" key="6">
    <source>
        <dbReference type="Proteomes" id="UP000467841"/>
    </source>
</evidence>
<reference evidence="5" key="1">
    <citation type="submission" date="2020-01" db="EMBL/GenBank/DDBJ databases">
        <authorList>
            <person name="Mishra B."/>
        </authorList>
    </citation>
    <scope>NUCLEOTIDE SEQUENCE [LARGE SCALE GENOMIC DNA]</scope>
</reference>
<dbReference type="Proteomes" id="UP000467841">
    <property type="component" value="Unassembled WGS sequence"/>
</dbReference>
<comment type="caution">
    <text evidence="5">The sequence shown here is derived from an EMBL/GenBank/DDBJ whole genome shotgun (WGS) entry which is preliminary data.</text>
</comment>
<organism evidence="5 6">
    <name type="scientific">Microthlaspi erraticum</name>
    <dbReference type="NCBI Taxonomy" id="1685480"/>
    <lineage>
        <taxon>Eukaryota</taxon>
        <taxon>Viridiplantae</taxon>
        <taxon>Streptophyta</taxon>
        <taxon>Embryophyta</taxon>
        <taxon>Tracheophyta</taxon>
        <taxon>Spermatophyta</taxon>
        <taxon>Magnoliopsida</taxon>
        <taxon>eudicotyledons</taxon>
        <taxon>Gunneridae</taxon>
        <taxon>Pentapetalae</taxon>
        <taxon>rosids</taxon>
        <taxon>malvids</taxon>
        <taxon>Brassicales</taxon>
        <taxon>Brassicaceae</taxon>
        <taxon>Coluteocarpeae</taxon>
        <taxon>Microthlaspi</taxon>
    </lineage>
</organism>
<dbReference type="OrthoDB" id="205782at2759"/>
<feature type="domain" description="C2H2-type" evidence="4">
    <location>
        <begin position="240"/>
        <end position="261"/>
    </location>
</feature>
<dbReference type="SUPFAM" id="SSF54001">
    <property type="entry name" value="Cysteine proteinases"/>
    <property type="match status" value="1"/>
</dbReference>
<name>A0A6D2J0N5_9BRAS</name>
<dbReference type="Pfam" id="PF00443">
    <property type="entry name" value="UCH"/>
    <property type="match status" value="1"/>
</dbReference>
<feature type="compositionally biased region" description="Basic and acidic residues" evidence="3">
    <location>
        <begin position="706"/>
        <end position="716"/>
    </location>
</feature>
<feature type="region of interest" description="Disordered" evidence="3">
    <location>
        <begin position="706"/>
        <end position="755"/>
    </location>
</feature>
<gene>
    <name evidence="5" type="ORF">MERR_LOCUS18147</name>
</gene>
<keyword evidence="1" id="KW-0833">Ubl conjugation pathway</keyword>
<accession>A0A6D2J0N5</accession>
<protein>
    <recommendedName>
        <fullName evidence="4">C2H2-type domain-containing protein</fullName>
    </recommendedName>
</protein>
<feature type="compositionally biased region" description="Basic residues" evidence="3">
    <location>
        <begin position="717"/>
        <end position="729"/>
    </location>
</feature>
<dbReference type="GO" id="GO:0004843">
    <property type="term" value="F:cysteine-type deubiquitinase activity"/>
    <property type="evidence" value="ECO:0007669"/>
    <property type="project" value="InterPro"/>
</dbReference>
<keyword evidence="2" id="KW-0378">Hydrolase</keyword>
<evidence type="ECO:0000256" key="3">
    <source>
        <dbReference type="SAM" id="MobiDB-lite"/>
    </source>
</evidence>
<evidence type="ECO:0000259" key="4">
    <source>
        <dbReference type="PROSITE" id="PS00028"/>
    </source>
</evidence>
<dbReference type="InterPro" id="IPR038765">
    <property type="entry name" value="Papain-like_cys_pep_sf"/>
</dbReference>
<evidence type="ECO:0000256" key="1">
    <source>
        <dbReference type="ARBA" id="ARBA00022786"/>
    </source>
</evidence>
<dbReference type="Pfam" id="PF04780">
    <property type="entry name" value="DUF629"/>
    <property type="match status" value="1"/>
</dbReference>
<dbReference type="EMBL" id="CACVBM020001099">
    <property type="protein sequence ID" value="CAA7030912.1"/>
    <property type="molecule type" value="Genomic_DNA"/>
</dbReference>
<sequence length="1108" mass="126611">MDPSIVQKEEDARLVKLVEDYIRQEDHNKAMEVIEDSISVRGIQKLPRALNFLEGSVLFQLGNRNEDIDLKFAFLLGSGECYMVNNGVHYYATMSMFELAKHIDSAVYYRKAIKHARANLSFLASFDRLSPADEDAKRTLVNILEFAESKIRLGVSGKVSQPKVENVGNTIRSDSNTVEGKRLKLYWAGMDAESKKKFVKVSIEELRSYVERLYGREGEDALEQVLDSARTEKKWRFWMCRTCSEKFFYQRKFKNHLEQKHAAKFKPSTTKHMAQRVDEAWAGLLIVGDWEPVDTVAAAEMIKTRLEFVKAFVYENGWSRDWPLAADGERRKLLKEVKLLLVSFEECKILSCGVRDWLMRFVIRHLAQYEVSECRLVETPQSICFLECGELSEVIDLLKLIKCERDDGADVVSRAVDSSLGRARVKEKIEFDDQFSSMLLDKRLLRGEISSFDDEGTIGFCGEDVYYAKTHPQGDDFITWLLDFPLIDESFEFPRSIRAYNLDIWVAVLRAIHFTCRDLGAKYAKKLNILGYDACLVDAINLCVCENERRNNVPEHEWNKYAYLLHKECEERGTKEPYCSLNTHMFLCAVKDVLEEASHPTFYFPDLGDCMKLIHGNKDVSDERVWKSMDLLRSVVANKVPLADSKILLVENSRISLLNDLIRLSVFDHRSYILNLLKRCLRDKLDGIVDMDTKAKVAAAGADLLSEKSQEKEKNSGSKKRKHGNKKRTSTSLSSLHDPKVKHEHPVNLEPDGTHLSLEDDVEESAVEPECTNETAKDMQTMPGQESLSKPLESALREGPARSNLALDMTLKALCNIKVLKEYLVHNRNQFPDNMEEQVPFALGNFFAAFASNQMKEEGLYSYLLGNVLASLEEAHLMSSNASELLVAILEFWPCWKIPEIQSVVTHLFTVEEYERMSCSKCRKKPNYPEQSSYGIVMAADSIRDLKSAFGKIKFEDILKVIRMEEKMLCDIKTGGCGKANFVHHIITTRPPIFTIVLEWEKDETEKEISETTNALEWEIDLSTLYEGLQANTKYRLVSMVGCGGEDGEHICMAFKKNRWVSFRHEALAKKAVGSWKSVVKFCGETKFRPEILFYQAVLGSSGENFDV</sequence>
<keyword evidence="6" id="KW-1185">Reference proteome</keyword>
<dbReference type="PANTHER" id="PTHR22975:SF20">
    <property type="entry name" value="UBIQUITIN CARBOXYL-TERMINAL HYDROLASE-RELATED PROTEIN-RELATED"/>
    <property type="match status" value="1"/>
</dbReference>
<dbReference type="InterPro" id="IPR013087">
    <property type="entry name" value="Znf_C2H2_type"/>
</dbReference>
<evidence type="ECO:0000256" key="2">
    <source>
        <dbReference type="ARBA" id="ARBA00022801"/>
    </source>
</evidence>
<dbReference type="InterPro" id="IPR052398">
    <property type="entry name" value="Ubiquitin_hydrolase_53/54"/>
</dbReference>
<dbReference type="PANTHER" id="PTHR22975">
    <property type="entry name" value="UBIQUITIN SPECIFIC PROTEINASE"/>
    <property type="match status" value="1"/>
</dbReference>
<proteinExistence type="predicted"/>
<dbReference type="InterPro" id="IPR001394">
    <property type="entry name" value="Peptidase_C19_UCH"/>
</dbReference>
<feature type="compositionally biased region" description="Basic and acidic residues" evidence="3">
    <location>
        <begin position="737"/>
        <end position="747"/>
    </location>
</feature>